<keyword evidence="5 10" id="KW-0521">NADP</keyword>
<dbReference type="PANTHER" id="PTHR11011:SF60">
    <property type="entry name" value="FATTY ACYL-COA REDUCTASE-RELATED"/>
    <property type="match status" value="1"/>
</dbReference>
<comment type="function">
    <text evidence="10">Catalyzes the reduction of fatty acyl-CoA to fatty alcohols.</text>
</comment>
<name>A0A336LCJ1_CULSO</name>
<dbReference type="PANTHER" id="PTHR11011">
    <property type="entry name" value="MALE STERILITY PROTEIN 2-RELATED"/>
    <property type="match status" value="1"/>
</dbReference>
<feature type="transmembrane region" description="Helical" evidence="10">
    <location>
        <begin position="395"/>
        <end position="416"/>
    </location>
</feature>
<reference evidence="13" key="1">
    <citation type="submission" date="2018-04" db="EMBL/GenBank/DDBJ databases">
        <authorList>
            <person name="Go L.Y."/>
            <person name="Mitchell J.A."/>
        </authorList>
    </citation>
    <scope>NUCLEOTIDE SEQUENCE</scope>
    <source>
        <tissue evidence="13">Whole organism</tissue>
    </source>
</reference>
<evidence type="ECO:0000313" key="13">
    <source>
        <dbReference type="EMBL" id="SSX14581.1"/>
    </source>
</evidence>
<dbReference type="CDD" id="cd09071">
    <property type="entry name" value="FAR_C"/>
    <property type="match status" value="1"/>
</dbReference>
<dbReference type="FunFam" id="3.40.50.720:FF:000143">
    <property type="entry name" value="Fatty acyl-CoA reductase"/>
    <property type="match status" value="1"/>
</dbReference>
<dbReference type="GO" id="GO:0016020">
    <property type="term" value="C:membrane"/>
    <property type="evidence" value="ECO:0007669"/>
    <property type="project" value="UniProtKB-SubCell"/>
</dbReference>
<dbReference type="Pfam" id="PF07993">
    <property type="entry name" value="NAD_binding_4"/>
    <property type="match status" value="1"/>
</dbReference>
<comment type="catalytic activity">
    <reaction evidence="9 10">
        <text>a long-chain fatty acyl-CoA + 2 NADPH + 2 H(+) = a long-chain primary fatty alcohol + 2 NADP(+) + CoA</text>
        <dbReference type="Rhea" id="RHEA:52716"/>
        <dbReference type="ChEBI" id="CHEBI:15378"/>
        <dbReference type="ChEBI" id="CHEBI:57287"/>
        <dbReference type="ChEBI" id="CHEBI:57783"/>
        <dbReference type="ChEBI" id="CHEBI:58349"/>
        <dbReference type="ChEBI" id="CHEBI:77396"/>
        <dbReference type="ChEBI" id="CHEBI:83139"/>
        <dbReference type="EC" id="1.2.1.84"/>
    </reaction>
</comment>
<reference evidence="14" key="2">
    <citation type="submission" date="2018-07" db="EMBL/GenBank/DDBJ databases">
        <authorList>
            <person name="Quirk P.G."/>
            <person name="Krulwich T.A."/>
        </authorList>
    </citation>
    <scope>NUCLEOTIDE SEQUENCE</scope>
</reference>
<keyword evidence="6 10" id="KW-1133">Transmembrane helix</keyword>
<dbReference type="Pfam" id="PF03015">
    <property type="entry name" value="Sterile"/>
    <property type="match status" value="1"/>
</dbReference>
<evidence type="ECO:0000256" key="9">
    <source>
        <dbReference type="ARBA" id="ARBA00052530"/>
    </source>
</evidence>
<dbReference type="GO" id="GO:0102965">
    <property type="term" value="F:alcohol-forming long-chain fatty acyl-CoA reductase activity"/>
    <property type="evidence" value="ECO:0007669"/>
    <property type="project" value="UniProtKB-EC"/>
</dbReference>
<evidence type="ECO:0000256" key="2">
    <source>
        <dbReference type="ARBA" id="ARBA00005928"/>
    </source>
</evidence>
<comment type="subcellular location">
    <subcellularLocation>
        <location evidence="1">Membrane</location>
        <topology evidence="1">Multi-pass membrane protein</topology>
    </subcellularLocation>
</comment>
<protein>
    <recommendedName>
        <fullName evidence="10">Fatty acyl-CoA reductase</fullName>
        <ecNumber evidence="10">1.2.1.84</ecNumber>
    </recommendedName>
</protein>
<keyword evidence="4 10" id="KW-0812">Transmembrane</keyword>
<dbReference type="InterPro" id="IPR033640">
    <property type="entry name" value="FAR_C"/>
</dbReference>
<dbReference type="VEuPathDB" id="VectorBase:CSON007194"/>
<feature type="domain" description="Thioester reductase (TE)" evidence="12">
    <location>
        <begin position="55"/>
        <end position="324"/>
    </location>
</feature>
<dbReference type="AlphaFoldDB" id="A0A336LCJ1"/>
<dbReference type="EMBL" id="UFQT01002712">
    <property type="protein sequence ID" value="SSX33979.1"/>
    <property type="molecule type" value="Genomic_DNA"/>
</dbReference>
<dbReference type="GO" id="GO:0080019">
    <property type="term" value="F:alcohol-forming very long-chain fatty acyl-CoA reductase activity"/>
    <property type="evidence" value="ECO:0007669"/>
    <property type="project" value="InterPro"/>
</dbReference>
<dbReference type="InterPro" id="IPR013120">
    <property type="entry name" value="FAR_NAD-bd"/>
</dbReference>
<dbReference type="Gene3D" id="3.40.50.720">
    <property type="entry name" value="NAD(P)-binding Rossmann-like Domain"/>
    <property type="match status" value="1"/>
</dbReference>
<accession>A0A336LCJ1</accession>
<dbReference type="GO" id="GO:0035336">
    <property type="term" value="P:long-chain fatty-acyl-CoA metabolic process"/>
    <property type="evidence" value="ECO:0007669"/>
    <property type="project" value="TreeGrafter"/>
</dbReference>
<keyword evidence="3 10" id="KW-0444">Lipid biosynthesis</keyword>
<keyword evidence="8 10" id="KW-0472">Membrane</keyword>
<evidence type="ECO:0000256" key="1">
    <source>
        <dbReference type="ARBA" id="ARBA00004141"/>
    </source>
</evidence>
<dbReference type="SUPFAM" id="SSF51735">
    <property type="entry name" value="NAD(P)-binding Rossmann-fold domains"/>
    <property type="match status" value="1"/>
</dbReference>
<evidence type="ECO:0000256" key="6">
    <source>
        <dbReference type="ARBA" id="ARBA00022989"/>
    </source>
</evidence>
<gene>
    <name evidence="13" type="primary">CSON007194</name>
</gene>
<evidence type="ECO:0000256" key="3">
    <source>
        <dbReference type="ARBA" id="ARBA00022516"/>
    </source>
</evidence>
<organism evidence="13">
    <name type="scientific">Culicoides sonorensis</name>
    <name type="common">Biting midge</name>
    <dbReference type="NCBI Taxonomy" id="179676"/>
    <lineage>
        <taxon>Eukaryota</taxon>
        <taxon>Metazoa</taxon>
        <taxon>Ecdysozoa</taxon>
        <taxon>Arthropoda</taxon>
        <taxon>Hexapoda</taxon>
        <taxon>Insecta</taxon>
        <taxon>Pterygota</taxon>
        <taxon>Neoptera</taxon>
        <taxon>Endopterygota</taxon>
        <taxon>Diptera</taxon>
        <taxon>Nematocera</taxon>
        <taxon>Chironomoidea</taxon>
        <taxon>Ceratopogonidae</taxon>
        <taxon>Ceratopogoninae</taxon>
        <taxon>Culicoides</taxon>
        <taxon>Monoculicoides</taxon>
    </lineage>
</organism>
<dbReference type="InterPro" id="IPR036291">
    <property type="entry name" value="NAD(P)-bd_dom_sf"/>
</dbReference>
<evidence type="ECO:0000259" key="11">
    <source>
        <dbReference type="Pfam" id="PF03015"/>
    </source>
</evidence>
<evidence type="ECO:0000313" key="14">
    <source>
        <dbReference type="EMBL" id="SSX33979.1"/>
    </source>
</evidence>
<dbReference type="CDD" id="cd05236">
    <property type="entry name" value="FAR-N_SDR_e"/>
    <property type="match status" value="1"/>
</dbReference>
<sequence length="535" mass="61848">MPDEIFSDQIKMDVVNKCNEEMPNRISAFESLTNPVPRITMTELQRFYTGANLFITGGTGFMGKMLLEKLLRTCTGIENIYLLIRPKKNKDIHTRVDELFDDLLFEKLKNEVPKFRHKLVAINGDCGQAGLGLSLTDRQTLMSNVNIVIHAAATVRFDEKLKLAISINVHGTKDILNLCTDMKHLKAVVHVSTAYSNCHLRHIDEKFYKYPIKIDDLEKLTEKFDDEALAELTPRILGNWPNTYAFTKALAEDVVRRNCKNLPLGVFRPAIVTSSAKEPVVGWIDNLYGPTGVVAGAGTGILRTMHCDKDINANIVPVDYTVNALIASVWDIAKAYEKHPAEEIPIYNYVSSVENPITWGDFTDLNINYGFEFPFSSAIWYLSFRMHRNAAVNRLYMIFLHFLPALLIDSLAMIVGQKPRLLKIYKKVHKFSNVISFFCTNEWMFKNDNVQRLWQRLDESDQKLFDFNIKNLDWFEYLRYYIRGMRVYLMKDDLSTLAASKRKWNRFYWLHQLLKLFLAATALYFIVTLFYNFSQ</sequence>
<keyword evidence="10" id="KW-0560">Oxidoreductase</keyword>
<dbReference type="EMBL" id="UFQS01002712">
    <property type="protein sequence ID" value="SSX14581.1"/>
    <property type="molecule type" value="Genomic_DNA"/>
</dbReference>
<dbReference type="GO" id="GO:0005777">
    <property type="term" value="C:peroxisome"/>
    <property type="evidence" value="ECO:0007669"/>
    <property type="project" value="TreeGrafter"/>
</dbReference>
<comment type="similarity">
    <text evidence="2 10">Belongs to the fatty acyl-CoA reductase family.</text>
</comment>
<evidence type="ECO:0000256" key="8">
    <source>
        <dbReference type="ARBA" id="ARBA00023136"/>
    </source>
</evidence>
<feature type="transmembrane region" description="Helical" evidence="10">
    <location>
        <begin position="513"/>
        <end position="533"/>
    </location>
</feature>
<dbReference type="InterPro" id="IPR026055">
    <property type="entry name" value="FAR"/>
</dbReference>
<evidence type="ECO:0000256" key="4">
    <source>
        <dbReference type="ARBA" id="ARBA00022692"/>
    </source>
</evidence>
<feature type="domain" description="Fatty acyl-CoA reductase C-terminal" evidence="11">
    <location>
        <begin position="400"/>
        <end position="492"/>
    </location>
</feature>
<evidence type="ECO:0000256" key="7">
    <source>
        <dbReference type="ARBA" id="ARBA00023098"/>
    </source>
</evidence>
<evidence type="ECO:0000256" key="5">
    <source>
        <dbReference type="ARBA" id="ARBA00022857"/>
    </source>
</evidence>
<evidence type="ECO:0000256" key="10">
    <source>
        <dbReference type="RuleBase" id="RU363097"/>
    </source>
</evidence>
<evidence type="ECO:0000259" key="12">
    <source>
        <dbReference type="Pfam" id="PF07993"/>
    </source>
</evidence>
<dbReference type="EC" id="1.2.1.84" evidence="10"/>
<keyword evidence="7 10" id="KW-0443">Lipid metabolism</keyword>
<proteinExistence type="inferred from homology"/>